<sequence length="140" mass="14915">MYRIKSNLGFTLIELMIVVTIIGVLSAVAIPSYQGYILKSEATSALASLSALKTQSEYYVLQHGKFPSSGDLTIPSSLSSSITTTSSSIDSSGELIFTFSASANSQLAGQTIRLKRSADGDWVCESQFTNTAAVLSRCEN</sequence>
<dbReference type="SUPFAM" id="SSF54523">
    <property type="entry name" value="Pili subunits"/>
    <property type="match status" value="1"/>
</dbReference>
<protein>
    <submittedName>
        <fullName evidence="5">Fimbrial protein</fullName>
    </submittedName>
</protein>
<comment type="caution">
    <text evidence="5">The sequence shown here is derived from an EMBL/GenBank/DDBJ whole genome shotgun (WGS) entry which is preliminary data.</text>
</comment>
<dbReference type="Pfam" id="PF07963">
    <property type="entry name" value="N_methyl"/>
    <property type="match status" value="1"/>
</dbReference>
<feature type="transmembrane region" description="Helical" evidence="4">
    <location>
        <begin position="12"/>
        <end position="33"/>
    </location>
</feature>
<evidence type="ECO:0000256" key="2">
    <source>
        <dbReference type="ARBA" id="ARBA00011156"/>
    </source>
</evidence>
<reference evidence="5" key="1">
    <citation type="submission" date="2021-12" db="EMBL/GenBank/DDBJ databases">
        <authorList>
            <person name="Rodrigo-Torres L."/>
            <person name="Arahal R. D."/>
            <person name="Lucena T."/>
        </authorList>
    </citation>
    <scope>NUCLEOTIDE SEQUENCE</scope>
    <source>
        <strain evidence="5">CECT 8226</strain>
    </source>
</reference>
<dbReference type="InterPro" id="IPR000983">
    <property type="entry name" value="Bac_GSPG_pilin"/>
</dbReference>
<comment type="subunit">
    <text evidence="2">The pili are polar flexible filaments of about 5.4 nanometers diameter and 2.5 micrometers average length; they consist of only a single polypeptide chain arranged in a helical configuration of five subunits per turn in the assembled pilus.</text>
</comment>
<dbReference type="NCBIfam" id="TIGR02532">
    <property type="entry name" value="IV_pilin_GFxxxE"/>
    <property type="match status" value="1"/>
</dbReference>
<gene>
    <name evidence="5" type="primary">pilE1</name>
    <name evidence="5" type="ORF">VHP8226_02319</name>
</gene>
<dbReference type="PANTHER" id="PTHR30093">
    <property type="entry name" value="GENERAL SECRETION PATHWAY PROTEIN G"/>
    <property type="match status" value="1"/>
</dbReference>
<dbReference type="RefSeq" id="WP_237485165.1">
    <property type="nucleotide sequence ID" value="NZ_CAKLCM010000002.1"/>
</dbReference>
<comment type="similarity">
    <text evidence="1">Belongs to the N-Me-Phe pilin family.</text>
</comment>
<keyword evidence="4" id="KW-0472">Membrane</keyword>
<keyword evidence="6" id="KW-1185">Reference proteome</keyword>
<evidence type="ECO:0000313" key="6">
    <source>
        <dbReference type="Proteomes" id="UP000838160"/>
    </source>
</evidence>
<dbReference type="Gene3D" id="3.30.700.10">
    <property type="entry name" value="Glycoprotein, Type 4 Pilin"/>
    <property type="match status" value="1"/>
</dbReference>
<evidence type="ECO:0000313" key="5">
    <source>
        <dbReference type="EMBL" id="CAH0526985.1"/>
    </source>
</evidence>
<dbReference type="InterPro" id="IPR001082">
    <property type="entry name" value="Pilin"/>
</dbReference>
<evidence type="ECO:0000256" key="4">
    <source>
        <dbReference type="SAM" id="Phobius"/>
    </source>
</evidence>
<organism evidence="5 6">
    <name type="scientific">Vibrio hippocampi</name>
    <dbReference type="NCBI Taxonomy" id="654686"/>
    <lineage>
        <taxon>Bacteria</taxon>
        <taxon>Pseudomonadati</taxon>
        <taxon>Pseudomonadota</taxon>
        <taxon>Gammaproteobacteria</taxon>
        <taxon>Vibrionales</taxon>
        <taxon>Vibrionaceae</taxon>
        <taxon>Vibrio</taxon>
    </lineage>
</organism>
<evidence type="ECO:0000256" key="3">
    <source>
        <dbReference type="ARBA" id="ARBA00022481"/>
    </source>
</evidence>
<dbReference type="InterPro" id="IPR012902">
    <property type="entry name" value="N_methyl_site"/>
</dbReference>
<dbReference type="InterPro" id="IPR045584">
    <property type="entry name" value="Pilin-like"/>
</dbReference>
<dbReference type="Proteomes" id="UP000838160">
    <property type="component" value="Unassembled WGS sequence"/>
</dbReference>
<dbReference type="PANTHER" id="PTHR30093:SF34">
    <property type="entry name" value="PREPILIN PEPTIDASE-DEPENDENT PROTEIN D"/>
    <property type="match status" value="1"/>
</dbReference>
<dbReference type="EMBL" id="CAKLCM010000002">
    <property type="protein sequence ID" value="CAH0526985.1"/>
    <property type="molecule type" value="Genomic_DNA"/>
</dbReference>
<dbReference type="Pfam" id="PF00114">
    <property type="entry name" value="Pilin"/>
    <property type="match status" value="1"/>
</dbReference>
<evidence type="ECO:0000256" key="1">
    <source>
        <dbReference type="ARBA" id="ARBA00005233"/>
    </source>
</evidence>
<accession>A0ABM8ZJB5</accession>
<name>A0ABM8ZJB5_9VIBR</name>
<proteinExistence type="inferred from homology"/>
<keyword evidence="4" id="KW-0812">Transmembrane</keyword>
<keyword evidence="3" id="KW-0488">Methylation</keyword>
<keyword evidence="4" id="KW-1133">Transmembrane helix</keyword>
<dbReference type="PRINTS" id="PR00813">
    <property type="entry name" value="BCTERIALGSPG"/>
</dbReference>